<keyword evidence="3" id="KW-1185">Reference proteome</keyword>
<dbReference type="Proteomes" id="UP000683925">
    <property type="component" value="Unassembled WGS sequence"/>
</dbReference>
<evidence type="ECO:0000256" key="1">
    <source>
        <dbReference type="SAM" id="Phobius"/>
    </source>
</evidence>
<dbReference type="OrthoDB" id="299877at2759"/>
<dbReference type="EMBL" id="CAJJDP010000008">
    <property type="protein sequence ID" value="CAD8137983.1"/>
    <property type="molecule type" value="Genomic_DNA"/>
</dbReference>
<keyword evidence="1" id="KW-1133">Transmembrane helix</keyword>
<evidence type="ECO:0008006" key="4">
    <source>
        <dbReference type="Google" id="ProtNLM"/>
    </source>
</evidence>
<feature type="transmembrane region" description="Helical" evidence="1">
    <location>
        <begin position="21"/>
        <end position="42"/>
    </location>
</feature>
<reference evidence="2" key="1">
    <citation type="submission" date="2021-01" db="EMBL/GenBank/DDBJ databases">
        <authorList>
            <consortium name="Genoscope - CEA"/>
            <person name="William W."/>
        </authorList>
    </citation>
    <scope>NUCLEOTIDE SEQUENCE</scope>
</reference>
<accession>A0A8S1SD37</accession>
<dbReference type="AlphaFoldDB" id="A0A8S1SD37"/>
<comment type="caution">
    <text evidence="2">The sequence shown here is derived from an EMBL/GenBank/DDBJ whole genome shotgun (WGS) entry which is preliminary data.</text>
</comment>
<dbReference type="OMA" id="FNPLMQF"/>
<name>A0A8S1SD37_PAROT</name>
<keyword evidence="1" id="KW-0472">Membrane</keyword>
<proteinExistence type="predicted"/>
<sequence>MKNKIKINKRCNYREWPIRRQLMFSFLCTTILLQFILISVIFGNIEYMINQTNSQIFDKVKTHSNNQFLQVANQIGLGFQSHLYYLSQQLQNAVQIFPQLFNPLMQFKSSSSYQTCQVLTQQNYLEVCFFAQQNTKQLYNLNQQTQYILGYLTNYKNYLPFLFVESVRQKIERFSILIYNPVEQVEIYMIYPASKIQKYFINKKKHKEIQLAGPYINPTNDSQIMMNLQQQTTFKNFSIYFTIEFTLSSIEVLFFDINYYQSTMLAITDFSGTLIYCPTEWNISYQTSIQKIYDHYNFSGFNLTRIPTNQANQIEVQNQTYSLIQLPFSGKYDSYQLSSFINNTNQNIDFYVYLYVLNEQLLTTFTLISSIMQREETVIIFINVSSTILTISIVFIFTYLIAVRISRPLNKLVNTSRYMSNNLTKKNISHEILNEIKHIEAANQIADLIQKFKNLVESIKNKINSKKSMVKKNVVQYPLNQYDPEFINKTKNKTDINWNATINEIDE</sequence>
<organism evidence="2 3">
    <name type="scientific">Paramecium octaurelia</name>
    <dbReference type="NCBI Taxonomy" id="43137"/>
    <lineage>
        <taxon>Eukaryota</taxon>
        <taxon>Sar</taxon>
        <taxon>Alveolata</taxon>
        <taxon>Ciliophora</taxon>
        <taxon>Intramacronucleata</taxon>
        <taxon>Oligohymenophorea</taxon>
        <taxon>Peniculida</taxon>
        <taxon>Parameciidae</taxon>
        <taxon>Paramecium</taxon>
    </lineage>
</organism>
<evidence type="ECO:0000313" key="2">
    <source>
        <dbReference type="EMBL" id="CAD8137983.1"/>
    </source>
</evidence>
<protein>
    <recommendedName>
        <fullName evidence="4">Transmembrane protein</fullName>
    </recommendedName>
</protein>
<feature type="transmembrane region" description="Helical" evidence="1">
    <location>
        <begin position="378"/>
        <end position="402"/>
    </location>
</feature>
<evidence type="ECO:0000313" key="3">
    <source>
        <dbReference type="Proteomes" id="UP000683925"/>
    </source>
</evidence>
<keyword evidence="1" id="KW-0812">Transmembrane</keyword>
<gene>
    <name evidence="2" type="ORF">POCTA_138.1.T0090125</name>
</gene>